<name>A0A2L2TPZ3_9HYPO</name>
<dbReference type="PANTHER" id="PTHR10622">
    <property type="entry name" value="HET DOMAIN-CONTAINING PROTEIN"/>
    <property type="match status" value="1"/>
</dbReference>
<dbReference type="PRINTS" id="PR01415">
    <property type="entry name" value="ANKYRIN"/>
</dbReference>
<feature type="domain" description="Heterokaryon incompatibility" evidence="3">
    <location>
        <begin position="22"/>
        <end position="106"/>
    </location>
</feature>
<evidence type="ECO:0000313" key="4">
    <source>
        <dbReference type="EMBL" id="CEI70643.1"/>
    </source>
</evidence>
<dbReference type="STRING" id="56646.A0A2L2TPZ3"/>
<dbReference type="InterPro" id="IPR036770">
    <property type="entry name" value="Ankyrin_rpt-contain_sf"/>
</dbReference>
<feature type="repeat" description="ANK" evidence="1">
    <location>
        <begin position="753"/>
        <end position="785"/>
    </location>
</feature>
<reference evidence="5" key="1">
    <citation type="submission" date="2014-10" db="EMBL/GenBank/DDBJ databases">
        <authorList>
            <person name="King R."/>
        </authorList>
    </citation>
    <scope>NUCLEOTIDE SEQUENCE [LARGE SCALE GENOMIC DNA]</scope>
    <source>
        <strain evidence="5">A3/5</strain>
    </source>
</reference>
<dbReference type="PROSITE" id="PS50088">
    <property type="entry name" value="ANK_REPEAT"/>
    <property type="match status" value="8"/>
</dbReference>
<feature type="repeat" description="ANK" evidence="1">
    <location>
        <begin position="720"/>
        <end position="752"/>
    </location>
</feature>
<evidence type="ECO:0000259" key="3">
    <source>
        <dbReference type="Pfam" id="PF06985"/>
    </source>
</evidence>
<dbReference type="RefSeq" id="XP_025594357.1">
    <property type="nucleotide sequence ID" value="XM_025725794.2"/>
</dbReference>
<dbReference type="KEGG" id="fvn:FVRRES_10720"/>
<dbReference type="PANTHER" id="PTHR10622:SF10">
    <property type="entry name" value="HET DOMAIN-CONTAINING PROTEIN"/>
    <property type="match status" value="1"/>
</dbReference>
<proteinExistence type="predicted"/>
<keyword evidence="5" id="KW-1185">Reference proteome</keyword>
<evidence type="ECO:0000256" key="2">
    <source>
        <dbReference type="SAM" id="Coils"/>
    </source>
</evidence>
<dbReference type="Pfam" id="PF06985">
    <property type="entry name" value="HET"/>
    <property type="match status" value="1"/>
</dbReference>
<dbReference type="EMBL" id="LN649231">
    <property type="protein sequence ID" value="CEI70643.1"/>
    <property type="molecule type" value="Genomic_DNA"/>
</dbReference>
<dbReference type="InterPro" id="IPR002110">
    <property type="entry name" value="Ankyrin_rpt"/>
</dbReference>
<dbReference type="OrthoDB" id="194358at2759"/>
<dbReference type="AlphaFoldDB" id="A0A2L2TPZ3"/>
<dbReference type="Pfam" id="PF13637">
    <property type="entry name" value="Ank_4"/>
    <property type="match status" value="1"/>
</dbReference>
<feature type="repeat" description="ANK" evidence="1">
    <location>
        <begin position="687"/>
        <end position="719"/>
    </location>
</feature>
<dbReference type="PROSITE" id="PS50297">
    <property type="entry name" value="ANK_REP_REGION"/>
    <property type="match status" value="7"/>
</dbReference>
<feature type="repeat" description="ANK" evidence="1">
    <location>
        <begin position="786"/>
        <end position="818"/>
    </location>
</feature>
<feature type="repeat" description="ANK" evidence="1">
    <location>
        <begin position="852"/>
        <end position="884"/>
    </location>
</feature>
<feature type="coiled-coil region" evidence="2">
    <location>
        <begin position="560"/>
        <end position="595"/>
    </location>
</feature>
<accession>A0A2L2TPZ3</accession>
<dbReference type="GeneID" id="37262358"/>
<keyword evidence="2" id="KW-0175">Coiled coil</keyword>
<sequence length="945" mass="105753">MRLINVETLKMKNFFGTRIPPYAILSHRWGDDKEEVSFSDMIKGSSKKVGMAKVLGCCKQAKKDRIKYIWIDTCCINKDSSKELDEAINSMFQWYRKAEVCYTYMNDIPKGDKVREPESRFYSSTWFQRGWTLQELLAPVESRFYDEDWNFIGTRAELSSEIEKITDIPLKFLLGWVDFRQASVAQRMSWAAKRETKREEDMAYCLLGIFNISMPMIYGEGEKAFERLQLKILEQTTDDSILAWGIPETDLNGQSTKVSKAISAGVFASSPKDFSGCGRIVPYTQDSKPSSIITVSGGYVHTSLTLYYNENKMLYAALNCCFEGDDAQVIAIPLYTASSINGYIRPQKLGPILVEKPPVGHPSPNIRIRVDRQVRPSQATGCNVWLYVVGYQKLELKLAETYPPLEWERSRALLEKGDSKSRVNTQLLRFTSDAAKSHDLIVVIERNPGDSASTMRSFILQGLRDLELADVEKSLPFMDPKSREVNKADNGVIEVTVATTQEAIPQGVVCLVSLGRTNKSPTVSNKHPAIVTAKLKYDFMDSLKKEHLAMEPEHPATKSIATLKDRRDSLEDKLKQIEEEEKKLAERKISAQKEAKSLMDRIVAEEAKIQGRVKSYEKHRNKRLQVQSILDGTTGYSLGQSKPRFLSTKGEVAEGPGNWFEKIIERQLKRVSEKSYSWPVEAGQNTKDLSPLLWAVANTKAEIVDLLLDKKSDTEVKDKHGTTALSAAAYHGRTRIVEILLRHGAKLETRNERRLTPLIYASYGGRLEAVKLLLDKGAKIEARATSKSTALALAASQGHQDVVKLLLERGAKIESEDEDESTPLAEAVSGGHAKTVTRLLNSGAKIETRNVRKETPLATAAKKGHEEIVKLLLEKGANVEARDENRCTPLALAAMLGSRTIVRRLLDKGANVDSRDCWKTTPMHHAALHGHETVAKMLIDAGAKG</sequence>
<evidence type="ECO:0000256" key="1">
    <source>
        <dbReference type="PROSITE-ProRule" id="PRU00023"/>
    </source>
</evidence>
<feature type="repeat" description="ANK" evidence="1">
    <location>
        <begin position="885"/>
        <end position="917"/>
    </location>
</feature>
<dbReference type="Gene3D" id="1.25.40.20">
    <property type="entry name" value="Ankyrin repeat-containing domain"/>
    <property type="match status" value="2"/>
</dbReference>
<feature type="repeat" description="ANK" evidence="1">
    <location>
        <begin position="918"/>
        <end position="945"/>
    </location>
</feature>
<protein>
    <recommendedName>
        <fullName evidence="3">Heterokaryon incompatibility domain-containing protein</fullName>
    </recommendedName>
</protein>
<organism evidence="4 5">
    <name type="scientific">Fusarium venenatum</name>
    <dbReference type="NCBI Taxonomy" id="56646"/>
    <lineage>
        <taxon>Eukaryota</taxon>
        <taxon>Fungi</taxon>
        <taxon>Dikarya</taxon>
        <taxon>Ascomycota</taxon>
        <taxon>Pezizomycotina</taxon>
        <taxon>Sordariomycetes</taxon>
        <taxon>Hypocreomycetidae</taxon>
        <taxon>Hypocreales</taxon>
        <taxon>Nectriaceae</taxon>
        <taxon>Fusarium</taxon>
    </lineage>
</organism>
<dbReference type="InterPro" id="IPR010730">
    <property type="entry name" value="HET"/>
</dbReference>
<dbReference type="SMART" id="SM00248">
    <property type="entry name" value="ANK"/>
    <property type="match status" value="8"/>
</dbReference>
<keyword evidence="1" id="KW-0040">ANK repeat</keyword>
<dbReference type="Proteomes" id="UP000245910">
    <property type="component" value="Chromosome III"/>
</dbReference>
<dbReference type="Pfam" id="PF12796">
    <property type="entry name" value="Ank_2"/>
    <property type="match status" value="2"/>
</dbReference>
<dbReference type="SUPFAM" id="SSF48403">
    <property type="entry name" value="Ankyrin repeat"/>
    <property type="match status" value="1"/>
</dbReference>
<feature type="repeat" description="ANK" evidence="1">
    <location>
        <begin position="819"/>
        <end position="851"/>
    </location>
</feature>
<evidence type="ECO:0000313" key="5">
    <source>
        <dbReference type="Proteomes" id="UP000245910"/>
    </source>
</evidence>